<keyword evidence="3" id="KW-0597">Phosphoprotein</keyword>
<dbReference type="Pfam" id="PF07730">
    <property type="entry name" value="HisKA_3"/>
    <property type="match status" value="1"/>
</dbReference>
<keyword evidence="9" id="KW-1133">Transmembrane helix</keyword>
<keyword evidence="9" id="KW-0472">Membrane</keyword>
<evidence type="ECO:0000256" key="2">
    <source>
        <dbReference type="ARBA" id="ARBA00012438"/>
    </source>
</evidence>
<feature type="transmembrane region" description="Helical" evidence="9">
    <location>
        <begin position="118"/>
        <end position="136"/>
    </location>
</feature>
<dbReference type="Gene3D" id="1.20.5.1930">
    <property type="match status" value="1"/>
</dbReference>
<evidence type="ECO:0000259" key="10">
    <source>
        <dbReference type="Pfam" id="PF07730"/>
    </source>
</evidence>
<evidence type="ECO:0000256" key="9">
    <source>
        <dbReference type="SAM" id="Phobius"/>
    </source>
</evidence>
<feature type="transmembrane region" description="Helical" evidence="9">
    <location>
        <begin position="143"/>
        <end position="165"/>
    </location>
</feature>
<evidence type="ECO:0000256" key="1">
    <source>
        <dbReference type="ARBA" id="ARBA00000085"/>
    </source>
</evidence>
<evidence type="ECO:0000256" key="3">
    <source>
        <dbReference type="ARBA" id="ARBA00022553"/>
    </source>
</evidence>
<evidence type="ECO:0000256" key="4">
    <source>
        <dbReference type="ARBA" id="ARBA00022679"/>
    </source>
</evidence>
<reference evidence="11 12" key="1">
    <citation type="submission" date="2019-02" db="EMBL/GenBank/DDBJ databases">
        <title>Draft genome sequences of novel Actinobacteria.</title>
        <authorList>
            <person name="Sahin N."/>
            <person name="Ay H."/>
            <person name="Saygin H."/>
        </authorList>
    </citation>
    <scope>NUCLEOTIDE SEQUENCE [LARGE SCALE GENOMIC DNA]</scope>
    <source>
        <strain evidence="11 12">JCM 30529</strain>
    </source>
</reference>
<keyword evidence="4" id="KW-0808">Transferase</keyword>
<accession>A0ABY2DEV5</accession>
<comment type="caution">
    <text evidence="11">The sequence shown here is derived from an EMBL/GenBank/DDBJ whole genome shotgun (WGS) entry which is preliminary data.</text>
</comment>
<proteinExistence type="predicted"/>
<keyword evidence="12" id="KW-1185">Reference proteome</keyword>
<feature type="transmembrane region" description="Helical" evidence="9">
    <location>
        <begin position="185"/>
        <end position="207"/>
    </location>
</feature>
<keyword evidence="7" id="KW-0067">ATP-binding</keyword>
<evidence type="ECO:0000313" key="12">
    <source>
        <dbReference type="Proteomes" id="UP000295626"/>
    </source>
</evidence>
<feature type="non-terminal residue" evidence="11">
    <location>
        <position position="605"/>
    </location>
</feature>
<dbReference type="PANTHER" id="PTHR24421">
    <property type="entry name" value="NITRATE/NITRITE SENSOR PROTEIN NARX-RELATED"/>
    <property type="match status" value="1"/>
</dbReference>
<organism evidence="11 12">
    <name type="scientific">Micromonospora fluostatini</name>
    <dbReference type="NCBI Taxonomy" id="1629071"/>
    <lineage>
        <taxon>Bacteria</taxon>
        <taxon>Bacillati</taxon>
        <taxon>Actinomycetota</taxon>
        <taxon>Actinomycetes</taxon>
        <taxon>Micromonosporales</taxon>
        <taxon>Micromonosporaceae</taxon>
        <taxon>Micromonospora</taxon>
    </lineage>
</organism>
<dbReference type="InterPro" id="IPR036890">
    <property type="entry name" value="HATPase_C_sf"/>
</dbReference>
<feature type="domain" description="Signal transduction histidine kinase subgroup 3 dimerisation and phosphoacceptor" evidence="10">
    <location>
        <begin position="465"/>
        <end position="530"/>
    </location>
</feature>
<dbReference type="PANTHER" id="PTHR24421:SF10">
    <property type="entry name" value="NITRATE_NITRITE SENSOR PROTEIN NARQ"/>
    <property type="match status" value="1"/>
</dbReference>
<feature type="transmembrane region" description="Helical" evidence="9">
    <location>
        <begin position="86"/>
        <end position="106"/>
    </location>
</feature>
<protein>
    <recommendedName>
        <fullName evidence="2">histidine kinase</fullName>
        <ecNumber evidence="2">2.7.13.3</ecNumber>
    </recommendedName>
</protein>
<feature type="transmembrane region" description="Helical" evidence="9">
    <location>
        <begin position="277"/>
        <end position="299"/>
    </location>
</feature>
<gene>
    <name evidence="11" type="ORF">E1091_13880</name>
</gene>
<keyword evidence="6" id="KW-0418">Kinase</keyword>
<evidence type="ECO:0000313" key="11">
    <source>
        <dbReference type="EMBL" id="TDB91074.1"/>
    </source>
</evidence>
<feature type="transmembrane region" description="Helical" evidence="9">
    <location>
        <begin position="305"/>
        <end position="323"/>
    </location>
</feature>
<dbReference type="EC" id="2.7.13.3" evidence="2"/>
<dbReference type="InterPro" id="IPR050482">
    <property type="entry name" value="Sensor_HK_TwoCompSys"/>
</dbReference>
<keyword evidence="9" id="KW-0812">Transmembrane</keyword>
<dbReference type="InterPro" id="IPR011712">
    <property type="entry name" value="Sig_transdc_His_kin_sub3_dim/P"/>
</dbReference>
<evidence type="ECO:0000256" key="5">
    <source>
        <dbReference type="ARBA" id="ARBA00022741"/>
    </source>
</evidence>
<feature type="transmembrane region" description="Helical" evidence="9">
    <location>
        <begin position="219"/>
        <end position="236"/>
    </location>
</feature>
<dbReference type="SUPFAM" id="SSF55781">
    <property type="entry name" value="GAF domain-like"/>
    <property type="match status" value="1"/>
</dbReference>
<keyword evidence="5" id="KW-0547">Nucleotide-binding</keyword>
<comment type="catalytic activity">
    <reaction evidence="1">
        <text>ATP + protein L-histidine = ADP + protein N-phospho-L-histidine.</text>
        <dbReference type="EC" id="2.7.13.3"/>
    </reaction>
</comment>
<sequence>MSAEATPPTGARWSRPARAARLAWALAGTALLLVAAAALLALARAEGWLGSPPAGRVPAEARDWLLAAVCAPLGARIAAHSPRNPCGWLVLGVGLCGATTVAGAAVASAPTDWLRLWAWWPSYGLLVLVALLFPTGAPPGRRWWPVVAALSGVVVVGTAGLISLTGRAPGLLGGDARVVPGWDSVAVLGATGALLLGAAVAVLALLVRIRRTPPTRRGPLLWATGNAVLLLAAFLLDTVEGVPVIGLLGVLAMPAAAAVGVLRYGLYEIDNLIHRSLAYGLLSLTVLAVYAVTVGLVARVVPPDAAAAVAVVVVGLLPLHEYVRSLLRLAVYGRGARPDQLVGLLNRRIGAAQLPEQVLAGAVTAIGEGMRVPFVQIRLTGREQPEATFGQLRPWSVTTLPLAYQGRAIGELAVQPRGADETWSRRERRLLLGLVAQLGPSAASVRLTRQLQGARERLVHTREEELRRLQQDLHDGVGAALSGARMLTAAARNLVGEPAARTLLDQLAADLGNAAGELRNIIDDLRPPALDRGLRPALEAAVRRHRRADLAVDLDAPDDLAALPAAVEVATYRLVDEALTNVVKHAAAHRARVTVTRDPGHLSIE</sequence>
<dbReference type="Gene3D" id="3.30.565.10">
    <property type="entry name" value="Histidine kinase-like ATPase, C-terminal domain"/>
    <property type="match status" value="1"/>
</dbReference>
<keyword evidence="8" id="KW-0902">Two-component regulatory system</keyword>
<dbReference type="EMBL" id="SMKE01000534">
    <property type="protein sequence ID" value="TDB91074.1"/>
    <property type="molecule type" value="Genomic_DNA"/>
</dbReference>
<dbReference type="SUPFAM" id="SSF55874">
    <property type="entry name" value="ATPase domain of HSP90 chaperone/DNA topoisomerase II/histidine kinase"/>
    <property type="match status" value="1"/>
</dbReference>
<evidence type="ECO:0000256" key="7">
    <source>
        <dbReference type="ARBA" id="ARBA00022840"/>
    </source>
</evidence>
<feature type="transmembrane region" description="Helical" evidence="9">
    <location>
        <begin position="242"/>
        <end position="265"/>
    </location>
</feature>
<name>A0ABY2DEV5_9ACTN</name>
<evidence type="ECO:0000256" key="6">
    <source>
        <dbReference type="ARBA" id="ARBA00022777"/>
    </source>
</evidence>
<dbReference type="Proteomes" id="UP000295626">
    <property type="component" value="Unassembled WGS sequence"/>
</dbReference>
<evidence type="ECO:0000256" key="8">
    <source>
        <dbReference type="ARBA" id="ARBA00023012"/>
    </source>
</evidence>